<feature type="domain" description="HTH merR-type" evidence="2">
    <location>
        <begin position="21"/>
        <end position="90"/>
    </location>
</feature>
<keyword evidence="4" id="KW-1185">Reference proteome</keyword>
<dbReference type="PANTHER" id="PTHR30204:SF96">
    <property type="entry name" value="CHROMOSOME-ANCHORING PROTEIN RACA"/>
    <property type="match status" value="1"/>
</dbReference>
<evidence type="ECO:0000313" key="4">
    <source>
        <dbReference type="Proteomes" id="UP001199916"/>
    </source>
</evidence>
<sequence length="277" mass="32563">MTSRHLKLRDYIIYQRRCCATIPIQDVTKQTGITVRTLRYYDQIGLLNPSAKTPGGHRIYSHDDLMRLKHIQFLKQMGFRLQEIDDMLTIQDRDWSASLNNQLAYVLEEQEKLKQMENYLRELLHSMAFEGEAKGAAVRKLIQLSGRSQESRKKYRKLLFEEHEQKLVSRLPKVNGDDPDSLEWIGLIAQLRKNRDAGPDAPQVQRIVRRILEKTDESFSGEDEFLDKLWKIRKCPEQSAQIGMYPLEPELLELFEQAYEVYLTRQQTQHPEQEADS</sequence>
<dbReference type="SUPFAM" id="SSF46955">
    <property type="entry name" value="Putative DNA-binding domain"/>
    <property type="match status" value="1"/>
</dbReference>
<comment type="caution">
    <text evidence="3">The sequence shown here is derived from an EMBL/GenBank/DDBJ whole genome shotgun (WGS) entry which is preliminary data.</text>
</comment>
<evidence type="ECO:0000259" key="2">
    <source>
        <dbReference type="PROSITE" id="PS50937"/>
    </source>
</evidence>
<dbReference type="CDD" id="cd01106">
    <property type="entry name" value="HTH_TipAL-Mta"/>
    <property type="match status" value="1"/>
</dbReference>
<dbReference type="PROSITE" id="PS50937">
    <property type="entry name" value="HTH_MERR_2"/>
    <property type="match status" value="1"/>
</dbReference>
<dbReference type="InterPro" id="IPR009061">
    <property type="entry name" value="DNA-bd_dom_put_sf"/>
</dbReference>
<name>A0ABS8YHB2_9BACL</name>
<dbReference type="InterPro" id="IPR047057">
    <property type="entry name" value="MerR_fam"/>
</dbReference>
<accession>A0ABS8YHB2</accession>
<dbReference type="PRINTS" id="PR00040">
    <property type="entry name" value="HTHMERR"/>
</dbReference>
<protein>
    <submittedName>
        <fullName evidence="3">MerR family transcriptional regulator</fullName>
    </submittedName>
</protein>
<dbReference type="Pfam" id="PF13411">
    <property type="entry name" value="MerR_1"/>
    <property type="match status" value="1"/>
</dbReference>
<dbReference type="EMBL" id="JAJNBZ010000015">
    <property type="protein sequence ID" value="MCE5171191.1"/>
    <property type="molecule type" value="Genomic_DNA"/>
</dbReference>
<evidence type="ECO:0000313" key="3">
    <source>
        <dbReference type="EMBL" id="MCE5171191.1"/>
    </source>
</evidence>
<gene>
    <name evidence="3" type="ORF">LQV63_17970</name>
</gene>
<proteinExistence type="predicted"/>
<dbReference type="InterPro" id="IPR000551">
    <property type="entry name" value="MerR-type_HTH_dom"/>
</dbReference>
<reference evidence="3 4" key="1">
    <citation type="submission" date="2021-11" db="EMBL/GenBank/DDBJ databases">
        <title>Draft genome sequence of Paenibacillus profundus YoMME, a new Gram-positive bacteria with exoelectrogenic properties.</title>
        <authorList>
            <person name="Hubenova Y."/>
            <person name="Hubenova E."/>
            <person name="Manasiev Y."/>
            <person name="Peykov S."/>
            <person name="Mitov M."/>
        </authorList>
    </citation>
    <scope>NUCLEOTIDE SEQUENCE [LARGE SCALE GENOMIC DNA]</scope>
    <source>
        <strain evidence="3 4">YoMME</strain>
    </source>
</reference>
<dbReference type="PANTHER" id="PTHR30204">
    <property type="entry name" value="REDOX-CYCLING DRUG-SENSING TRANSCRIPTIONAL ACTIVATOR SOXR"/>
    <property type="match status" value="1"/>
</dbReference>
<evidence type="ECO:0000256" key="1">
    <source>
        <dbReference type="ARBA" id="ARBA00023125"/>
    </source>
</evidence>
<organism evidence="3 4">
    <name type="scientific">Paenibacillus profundus</name>
    <dbReference type="NCBI Taxonomy" id="1173085"/>
    <lineage>
        <taxon>Bacteria</taxon>
        <taxon>Bacillati</taxon>
        <taxon>Bacillota</taxon>
        <taxon>Bacilli</taxon>
        <taxon>Bacillales</taxon>
        <taxon>Paenibacillaceae</taxon>
        <taxon>Paenibacillus</taxon>
    </lineage>
</organism>
<dbReference type="Proteomes" id="UP001199916">
    <property type="component" value="Unassembled WGS sequence"/>
</dbReference>
<dbReference type="SMART" id="SM00422">
    <property type="entry name" value="HTH_MERR"/>
    <property type="match status" value="1"/>
</dbReference>
<dbReference type="RefSeq" id="WP_233697731.1">
    <property type="nucleotide sequence ID" value="NZ_JAJNBZ010000015.1"/>
</dbReference>
<dbReference type="Gene3D" id="1.10.1660.10">
    <property type="match status" value="1"/>
</dbReference>
<keyword evidence="1" id="KW-0238">DNA-binding</keyword>